<organism evidence="8 9">
    <name type="scientific">Denitrovibrio acetiphilus (strain DSM 12809 / NBRC 114555 / N2460)</name>
    <dbReference type="NCBI Taxonomy" id="522772"/>
    <lineage>
        <taxon>Bacteria</taxon>
        <taxon>Pseudomonadati</taxon>
        <taxon>Deferribacterota</taxon>
        <taxon>Deferribacteres</taxon>
        <taxon>Deferribacterales</taxon>
        <taxon>Geovibrionaceae</taxon>
        <taxon>Denitrovibrio</taxon>
    </lineage>
</organism>
<dbReference type="GO" id="GO:0003723">
    <property type="term" value="F:RNA binding"/>
    <property type="evidence" value="ECO:0007669"/>
    <property type="project" value="InterPro"/>
</dbReference>
<evidence type="ECO:0000259" key="7">
    <source>
        <dbReference type="Pfam" id="PF02562"/>
    </source>
</evidence>
<dbReference type="InterPro" id="IPR027417">
    <property type="entry name" value="P-loop_NTPase"/>
</dbReference>
<dbReference type="Proteomes" id="UP000002012">
    <property type="component" value="Chromosome"/>
</dbReference>
<dbReference type="PANTHER" id="PTHR30473:SF1">
    <property type="entry name" value="PHOH-LIKE PROTEIN"/>
    <property type="match status" value="1"/>
</dbReference>
<keyword evidence="3" id="KW-0963">Cytoplasm</keyword>
<dbReference type="Pfam" id="PF02562">
    <property type="entry name" value="PhoH"/>
    <property type="match status" value="1"/>
</dbReference>
<sequence>MAKETIELSPAIIPSILGNKDAHVKMLNSTFNVKTSVFGGLVTVEGEAENAAAAIKAVQDMAAIASDGNLTTERVSDILRMTSDKTPDACEVMADCIQVGGRVKKVYPKSSNQKAYVGAIRKNDMVFGIGPAGTGKTYLAMAMAVHYFTRKKCSKIILTRPAVEAGENLGFLPGDISDKINPYLRPLYDALYSMMDYARVTALLEQGVIEVAPLAFMRGRTLNDAFIILDEAQNTTEEQMKMFLTRMGFQSKVVVTGDVTQVDLPTNKNSGLLLVQKILKDVNGISFLQFSDKDVVRHPLVQRIVKAYDNYYGE</sequence>
<dbReference type="AlphaFoldDB" id="D4H8E8"/>
<gene>
    <name evidence="8" type="ordered locus">Dacet_1528</name>
</gene>
<dbReference type="PaxDb" id="522772-Dacet_1528"/>
<evidence type="ECO:0000256" key="6">
    <source>
        <dbReference type="ARBA" id="ARBA00039970"/>
    </source>
</evidence>
<proteinExistence type="inferred from homology"/>
<dbReference type="FunFam" id="3.40.50.300:FF:000013">
    <property type="entry name" value="PhoH family ATPase"/>
    <property type="match status" value="1"/>
</dbReference>
<accession>D4H8E8</accession>
<evidence type="ECO:0000313" key="9">
    <source>
        <dbReference type="Proteomes" id="UP000002012"/>
    </source>
</evidence>
<dbReference type="OrthoDB" id="9805148at2"/>
<dbReference type="HOGENOM" id="CLU_051654_0_0_0"/>
<evidence type="ECO:0000256" key="1">
    <source>
        <dbReference type="ARBA" id="ARBA00004496"/>
    </source>
</evidence>
<dbReference type="KEGG" id="dap:Dacet_1528"/>
<dbReference type="STRING" id="522772.Dacet_1528"/>
<dbReference type="PANTHER" id="PTHR30473">
    <property type="entry name" value="PROTEIN PHOH"/>
    <property type="match status" value="1"/>
</dbReference>
<dbReference type="InterPro" id="IPR051451">
    <property type="entry name" value="PhoH2-like"/>
</dbReference>
<dbReference type="RefSeq" id="WP_013010811.1">
    <property type="nucleotide sequence ID" value="NC_013943.1"/>
</dbReference>
<dbReference type="GO" id="GO:0005829">
    <property type="term" value="C:cytosol"/>
    <property type="evidence" value="ECO:0007669"/>
    <property type="project" value="TreeGrafter"/>
</dbReference>
<dbReference type="Gene3D" id="3.30.1370.10">
    <property type="entry name" value="K Homology domain, type 1"/>
    <property type="match status" value="1"/>
</dbReference>
<dbReference type="InParanoid" id="D4H8E8"/>
<reference evidence="8 9" key="1">
    <citation type="journal article" date="2010" name="Stand. Genomic Sci.">
        <title>Complete genome sequence of Denitrovibrio acetiphilus type strain (N2460).</title>
        <authorList>
            <person name="Kiss H."/>
            <person name="Lang E."/>
            <person name="Lapidus A."/>
            <person name="Copeland A."/>
            <person name="Nolan M."/>
            <person name="Glavina Del Rio T."/>
            <person name="Chen F."/>
            <person name="Lucas S."/>
            <person name="Tice H."/>
            <person name="Cheng J.F."/>
            <person name="Han C."/>
            <person name="Goodwin L."/>
            <person name="Pitluck S."/>
            <person name="Liolios K."/>
            <person name="Pati A."/>
            <person name="Ivanova N."/>
            <person name="Mavromatis K."/>
            <person name="Chen A."/>
            <person name="Palaniappan K."/>
            <person name="Land M."/>
            <person name="Hauser L."/>
            <person name="Chang Y.J."/>
            <person name="Jeffries C.D."/>
            <person name="Detter J.C."/>
            <person name="Brettin T."/>
            <person name="Spring S."/>
            <person name="Rohde M."/>
            <person name="Goker M."/>
            <person name="Woyke T."/>
            <person name="Bristow J."/>
            <person name="Eisen J.A."/>
            <person name="Markowitz V."/>
            <person name="Hugenholtz P."/>
            <person name="Kyrpides N.C."/>
            <person name="Klenk H.P."/>
        </authorList>
    </citation>
    <scope>NUCLEOTIDE SEQUENCE [LARGE SCALE GENOMIC DNA]</scope>
    <source>
        <strain evidence="9">DSM 12809 / NBRC 114555 / N2460</strain>
    </source>
</reference>
<dbReference type="Gene3D" id="3.40.50.300">
    <property type="entry name" value="P-loop containing nucleotide triphosphate hydrolases"/>
    <property type="match status" value="1"/>
</dbReference>
<dbReference type="FunCoup" id="D4H8E8">
    <property type="interactions" value="448"/>
</dbReference>
<evidence type="ECO:0000256" key="2">
    <source>
        <dbReference type="ARBA" id="ARBA00010393"/>
    </source>
</evidence>
<evidence type="ECO:0000256" key="5">
    <source>
        <dbReference type="ARBA" id="ARBA00022840"/>
    </source>
</evidence>
<keyword evidence="5" id="KW-0067">ATP-binding</keyword>
<keyword evidence="9" id="KW-1185">Reference proteome</keyword>
<dbReference type="eggNOG" id="COG1702">
    <property type="taxonomic scope" value="Bacteria"/>
</dbReference>
<dbReference type="InterPro" id="IPR036612">
    <property type="entry name" value="KH_dom_type_1_sf"/>
</dbReference>
<name>D4H8E8_DENA2</name>
<protein>
    <recommendedName>
        <fullName evidence="6">PhoH-like protein</fullName>
    </recommendedName>
</protein>
<feature type="domain" description="PhoH-like protein" evidence="7">
    <location>
        <begin position="106"/>
        <end position="309"/>
    </location>
</feature>
<keyword evidence="4" id="KW-0547">Nucleotide-binding</keyword>
<dbReference type="GO" id="GO:0005524">
    <property type="term" value="F:ATP binding"/>
    <property type="evidence" value="ECO:0007669"/>
    <property type="project" value="UniProtKB-KW"/>
</dbReference>
<dbReference type="InterPro" id="IPR003714">
    <property type="entry name" value="PhoH"/>
</dbReference>
<dbReference type="SUPFAM" id="SSF54791">
    <property type="entry name" value="Eukaryotic type KH-domain (KH-domain type I)"/>
    <property type="match status" value="1"/>
</dbReference>
<evidence type="ECO:0000256" key="4">
    <source>
        <dbReference type="ARBA" id="ARBA00022741"/>
    </source>
</evidence>
<comment type="subcellular location">
    <subcellularLocation>
        <location evidence="1">Cytoplasm</location>
    </subcellularLocation>
</comment>
<dbReference type="EMBL" id="CP001968">
    <property type="protein sequence ID" value="ADD68297.1"/>
    <property type="molecule type" value="Genomic_DNA"/>
</dbReference>
<dbReference type="SUPFAM" id="SSF52540">
    <property type="entry name" value="P-loop containing nucleoside triphosphate hydrolases"/>
    <property type="match status" value="1"/>
</dbReference>
<evidence type="ECO:0000256" key="3">
    <source>
        <dbReference type="ARBA" id="ARBA00022490"/>
    </source>
</evidence>
<evidence type="ECO:0000313" key="8">
    <source>
        <dbReference type="EMBL" id="ADD68297.1"/>
    </source>
</evidence>
<comment type="similarity">
    <text evidence="2">Belongs to the PhoH family.</text>
</comment>